<evidence type="ECO:0000256" key="7">
    <source>
        <dbReference type="ARBA" id="ARBA00031257"/>
    </source>
</evidence>
<keyword evidence="4 8" id="KW-0805">Transcription regulation</keyword>
<reference evidence="10" key="1">
    <citation type="journal article" date="2010" name="Science">
        <title>Plasticity of animal genome architecture unmasked by rapid evolution of a pelagic tunicate.</title>
        <authorList>
            <person name="Denoeud F."/>
            <person name="Henriet S."/>
            <person name="Mungpakdee S."/>
            <person name="Aury J.M."/>
            <person name="Da Silva C."/>
            <person name="Brinkmann H."/>
            <person name="Mikhaleva J."/>
            <person name="Olsen L.C."/>
            <person name="Jubin C."/>
            <person name="Canestro C."/>
            <person name="Bouquet J.M."/>
            <person name="Danks G."/>
            <person name="Poulain J."/>
            <person name="Campsteijn C."/>
            <person name="Adamski M."/>
            <person name="Cross I."/>
            <person name="Yadetie F."/>
            <person name="Muffato M."/>
            <person name="Louis A."/>
            <person name="Butcher S."/>
            <person name="Tsagkogeorga G."/>
            <person name="Konrad A."/>
            <person name="Singh S."/>
            <person name="Jensen M.F."/>
            <person name="Cong E.H."/>
            <person name="Eikeseth-Otteraa H."/>
            <person name="Noel B."/>
            <person name="Anthouard V."/>
            <person name="Porcel B.M."/>
            <person name="Kachouri-Lafond R."/>
            <person name="Nishino A."/>
            <person name="Ugolini M."/>
            <person name="Chourrout P."/>
            <person name="Nishida H."/>
            <person name="Aasland R."/>
            <person name="Huzurbazar S."/>
            <person name="Westhof E."/>
            <person name="Delsuc F."/>
            <person name="Lehrach H."/>
            <person name="Reinhardt R."/>
            <person name="Weissenbach J."/>
            <person name="Roy S.W."/>
            <person name="Artiguenave F."/>
            <person name="Postlethwait J.H."/>
            <person name="Manak J.R."/>
            <person name="Thompson E.M."/>
            <person name="Jaillon O."/>
            <person name="Du Pasquier L."/>
            <person name="Boudinot P."/>
            <person name="Liberles D.A."/>
            <person name="Volff J.N."/>
            <person name="Philippe H."/>
            <person name="Lenhard B."/>
            <person name="Roest Crollius H."/>
            <person name="Wincker P."/>
            <person name="Chourrout D."/>
        </authorList>
    </citation>
    <scope>NUCLEOTIDE SEQUENCE [LARGE SCALE GENOMIC DNA]</scope>
</reference>
<feature type="compositionally biased region" description="Low complexity" evidence="9">
    <location>
        <begin position="232"/>
        <end position="245"/>
    </location>
</feature>
<evidence type="ECO:0000256" key="2">
    <source>
        <dbReference type="ARBA" id="ARBA00009626"/>
    </source>
</evidence>
<evidence type="ECO:0000313" key="10">
    <source>
        <dbReference type="EMBL" id="CBY23886.1"/>
    </source>
</evidence>
<dbReference type="EMBL" id="FN653024">
    <property type="protein sequence ID" value="CBY23886.1"/>
    <property type="molecule type" value="Genomic_DNA"/>
</dbReference>
<dbReference type="GO" id="GO:0070847">
    <property type="term" value="C:core mediator complex"/>
    <property type="evidence" value="ECO:0007669"/>
    <property type="project" value="TreeGrafter"/>
</dbReference>
<feature type="compositionally biased region" description="Polar residues" evidence="9">
    <location>
        <begin position="208"/>
        <end position="217"/>
    </location>
</feature>
<evidence type="ECO:0000256" key="6">
    <source>
        <dbReference type="ARBA" id="ARBA00023242"/>
    </source>
</evidence>
<gene>
    <name evidence="8" type="primary">MED4</name>
    <name evidence="10" type="ORF">GSOID_T00001215001</name>
</gene>
<accession>E4X497</accession>
<sequence length="245" mass="27187">MGHGIRDQLLQLVDEVEKLTTEVFEAVQEGNQAENLLELLMKKDQQLTESLRIADIQLQLHQQITDCNAQIELYNGRITRYQKKLSEASDSLLPALSQAKKRLKIIQEAEDKKINAEDIVKYSHKLCAHHANIAPTGWLPGDPRRPYPTEHDMRAGILHHLAQGNISIHADQEKPLPQLGTDGLRTLIDSKSDPNNPGLGATWVRGESNASQRNQQIAPGANIKMSGYQQPDSSSDSSSDSSFGD</sequence>
<dbReference type="PANTHER" id="PTHR13208:SF2">
    <property type="entry name" value="MEDIATOR OF RNA POLYMERASE II TRANSCRIPTION SUBUNIT 4"/>
    <property type="match status" value="1"/>
</dbReference>
<dbReference type="PANTHER" id="PTHR13208">
    <property type="entry name" value="MEDIATOR OF RNA POLYMERASE II TRANSCRIPTION SUBUNIT 4"/>
    <property type="match status" value="1"/>
</dbReference>
<keyword evidence="8" id="KW-0010">Activator</keyword>
<evidence type="ECO:0000256" key="5">
    <source>
        <dbReference type="ARBA" id="ARBA00023163"/>
    </source>
</evidence>
<dbReference type="GO" id="GO:0003712">
    <property type="term" value="F:transcription coregulator activity"/>
    <property type="evidence" value="ECO:0007669"/>
    <property type="project" value="InterPro"/>
</dbReference>
<keyword evidence="6 8" id="KW-0539">Nucleus</keyword>
<evidence type="ECO:0000313" key="11">
    <source>
        <dbReference type="Proteomes" id="UP000001307"/>
    </source>
</evidence>
<proteinExistence type="inferred from homology"/>
<comment type="similarity">
    <text evidence="2 8">Belongs to the Mediator complex subunit 4 family.</text>
</comment>
<dbReference type="Pfam" id="PF10018">
    <property type="entry name" value="Med4"/>
    <property type="match status" value="1"/>
</dbReference>
<evidence type="ECO:0000256" key="4">
    <source>
        <dbReference type="ARBA" id="ARBA00023015"/>
    </source>
</evidence>
<organism evidence="10">
    <name type="scientific">Oikopleura dioica</name>
    <name type="common">Tunicate</name>
    <dbReference type="NCBI Taxonomy" id="34765"/>
    <lineage>
        <taxon>Eukaryota</taxon>
        <taxon>Metazoa</taxon>
        <taxon>Chordata</taxon>
        <taxon>Tunicata</taxon>
        <taxon>Appendicularia</taxon>
        <taxon>Copelata</taxon>
        <taxon>Oikopleuridae</taxon>
        <taxon>Oikopleura</taxon>
    </lineage>
</organism>
<dbReference type="FunCoup" id="E4X497">
    <property type="interactions" value="233"/>
</dbReference>
<dbReference type="GO" id="GO:0006357">
    <property type="term" value="P:regulation of transcription by RNA polymerase II"/>
    <property type="evidence" value="ECO:0007669"/>
    <property type="project" value="InterPro"/>
</dbReference>
<keyword evidence="11" id="KW-1185">Reference proteome</keyword>
<evidence type="ECO:0000256" key="9">
    <source>
        <dbReference type="SAM" id="MobiDB-lite"/>
    </source>
</evidence>
<evidence type="ECO:0000256" key="1">
    <source>
        <dbReference type="ARBA" id="ARBA00004123"/>
    </source>
</evidence>
<comment type="subcellular location">
    <subcellularLocation>
        <location evidence="1 8">Nucleus</location>
    </subcellularLocation>
</comment>
<comment type="subunit">
    <text evidence="8">Component of the Mediator complex.</text>
</comment>
<evidence type="ECO:0000256" key="3">
    <source>
        <dbReference type="ARBA" id="ARBA00020629"/>
    </source>
</evidence>
<comment type="function">
    <text evidence="8">Component of the Mediator complex, a coactivator involved in the regulated transcription of nearly all RNA polymerase II-dependent genes. Mediator functions as a bridge to convey information from gene-specific regulatory proteins to the basal RNA polymerase II transcription machinery. Mediator is recruited to promoters by direct interactions with regulatory proteins and serves as a scaffold for the assembly of a functional preinitiation complex with RNA polymerase II and the general transcription factors.</text>
</comment>
<dbReference type="Proteomes" id="UP000001307">
    <property type="component" value="Unassembled WGS sequence"/>
</dbReference>
<dbReference type="GO" id="GO:0016592">
    <property type="term" value="C:mediator complex"/>
    <property type="evidence" value="ECO:0007669"/>
    <property type="project" value="InterPro"/>
</dbReference>
<keyword evidence="5 8" id="KW-0804">Transcription</keyword>
<dbReference type="InterPro" id="IPR019258">
    <property type="entry name" value="Mediator_Med4"/>
</dbReference>
<protein>
    <recommendedName>
        <fullName evidence="3 8">Mediator of RNA polymerase II transcription subunit 4</fullName>
    </recommendedName>
    <alternativeName>
        <fullName evidence="7 8">Mediator complex subunit 4</fullName>
    </alternativeName>
</protein>
<evidence type="ECO:0000256" key="8">
    <source>
        <dbReference type="RuleBase" id="RU364141"/>
    </source>
</evidence>
<dbReference type="OrthoDB" id="1929813at2759"/>
<feature type="region of interest" description="Disordered" evidence="9">
    <location>
        <begin position="171"/>
        <end position="245"/>
    </location>
</feature>
<name>E4X497_OIKDI</name>
<dbReference type="AlphaFoldDB" id="E4X497"/>
<dbReference type="InParanoid" id="E4X497"/>